<gene>
    <name evidence="1" type="ORF">PICST_67407</name>
</gene>
<protein>
    <recommendedName>
        <fullName evidence="3">WW domain-containing protein</fullName>
    </recommendedName>
</protein>
<proteinExistence type="predicted"/>
<dbReference type="KEGG" id="pic:PICST_67407"/>
<keyword evidence="2" id="KW-1185">Reference proteome</keyword>
<sequence>MTRHNSYTTPWKLQYDQTLSQYYYINTVDGTITFDSPCEVSHSPSTVSTMSSNSVGPKHGFFHKLKRTASSTACPLQAEPKKRTSSSGSVLSKIGTALSLKSSKSRESSISSNGSHGKRVSNGSLYAEYSASEINSDVADFGSATLAMDTTATATPETSSMLSGLDDEFLLNNLTNFKNFAGTSMVTTAYNSDEDASIDSMQSDDEEEVHSFFDYTYIRDGSSNYYYYNDDEEEDEQDHIQQYNVDKELERRELRLEILKDFY</sequence>
<dbReference type="OrthoDB" id="4020766at2759"/>
<dbReference type="RefSeq" id="XP_001383917.2">
    <property type="nucleotide sequence ID" value="XM_001383880.1"/>
</dbReference>
<organism evidence="1 2">
    <name type="scientific">Scheffersomyces stipitis (strain ATCC 58785 / CBS 6054 / NBRC 10063 / NRRL Y-11545)</name>
    <name type="common">Yeast</name>
    <name type="synonym">Pichia stipitis</name>
    <dbReference type="NCBI Taxonomy" id="322104"/>
    <lineage>
        <taxon>Eukaryota</taxon>
        <taxon>Fungi</taxon>
        <taxon>Dikarya</taxon>
        <taxon>Ascomycota</taxon>
        <taxon>Saccharomycotina</taxon>
        <taxon>Pichiomycetes</taxon>
        <taxon>Debaryomycetaceae</taxon>
        <taxon>Scheffersomyces</taxon>
    </lineage>
</organism>
<dbReference type="AlphaFoldDB" id="A3LSE5"/>
<dbReference type="GeneID" id="4837944"/>
<dbReference type="EMBL" id="CP000497">
    <property type="protein sequence ID" value="ABN65888.2"/>
    <property type="molecule type" value="Genomic_DNA"/>
</dbReference>
<evidence type="ECO:0000313" key="1">
    <source>
        <dbReference type="EMBL" id="ABN65888.2"/>
    </source>
</evidence>
<dbReference type="OMA" id="PCEVINH"/>
<evidence type="ECO:0000313" key="2">
    <source>
        <dbReference type="Proteomes" id="UP000002258"/>
    </source>
</evidence>
<dbReference type="Proteomes" id="UP000002258">
    <property type="component" value="Chromosome 3"/>
</dbReference>
<dbReference type="STRING" id="322104.A3LSE5"/>
<dbReference type="InParanoid" id="A3LSE5"/>
<dbReference type="HOGENOM" id="CLU_088984_0_0_1"/>
<reference evidence="1 2" key="1">
    <citation type="journal article" date="2007" name="Nat. Biotechnol.">
        <title>Genome sequence of the lignocellulose-bioconverting and xylose-fermenting yeast Pichia stipitis.</title>
        <authorList>
            <person name="Jeffries T.W."/>
            <person name="Grigoriev I.V."/>
            <person name="Grimwood J."/>
            <person name="Laplaza J.M."/>
            <person name="Aerts A."/>
            <person name="Salamov A."/>
            <person name="Schmutz J."/>
            <person name="Lindquist E."/>
            <person name="Dehal P."/>
            <person name="Shapiro H."/>
            <person name="Jin Y.S."/>
            <person name="Passoth V."/>
            <person name="Richardson P.M."/>
        </authorList>
    </citation>
    <scope>NUCLEOTIDE SEQUENCE [LARGE SCALE GENOMIC DNA]</scope>
    <source>
        <strain evidence="2">ATCC 58785 / CBS 6054 / NBRC 10063 / NRRL Y-11545</strain>
    </source>
</reference>
<accession>A3LSE5</accession>
<dbReference type="eggNOG" id="ENOG502RMS2">
    <property type="taxonomic scope" value="Eukaryota"/>
</dbReference>
<evidence type="ECO:0008006" key="3">
    <source>
        <dbReference type="Google" id="ProtNLM"/>
    </source>
</evidence>
<name>A3LSE5_PICST</name>